<dbReference type="AlphaFoldDB" id="A0A8G0KZY5"/>
<protein>
    <submittedName>
        <fullName evidence="1">Uncharacterized protein</fullName>
    </submittedName>
</protein>
<reference evidence="1 2" key="1">
    <citation type="journal article" date="2021" name="BMC Genomics">
        <title>Telomere-to-telomere genome assembly of asparaginase-producing Trichoderma simmonsii.</title>
        <authorList>
            <person name="Chung D."/>
            <person name="Kwon Y.M."/>
            <person name="Yang Y."/>
        </authorList>
    </citation>
    <scope>NUCLEOTIDE SEQUENCE [LARGE SCALE GENOMIC DNA]</scope>
    <source>
        <strain evidence="1 2">GH-Sj1</strain>
    </source>
</reference>
<sequence>MDNDNEQHIRLVPQCGICGDRIEPNEMTVALYRSHSNPHSYCVSHPFRFHSRDLLVTFVVAHNTLENALCKPYNCRACAASLEAAAMHHGCYGFFTHRCLIDDAQVLLRRLLVLALWKRPWKEAQPLFLPNSNDSRSLDVAANMYGLPQLSRLPVDLLKIIHGHSAGALF</sequence>
<organism evidence="1 2">
    <name type="scientific">Trichoderma simmonsii</name>
    <dbReference type="NCBI Taxonomy" id="1491479"/>
    <lineage>
        <taxon>Eukaryota</taxon>
        <taxon>Fungi</taxon>
        <taxon>Dikarya</taxon>
        <taxon>Ascomycota</taxon>
        <taxon>Pezizomycotina</taxon>
        <taxon>Sordariomycetes</taxon>
        <taxon>Hypocreomycetidae</taxon>
        <taxon>Hypocreales</taxon>
        <taxon>Hypocreaceae</taxon>
        <taxon>Trichoderma</taxon>
    </lineage>
</organism>
<name>A0A8G0KZY5_9HYPO</name>
<proteinExistence type="predicted"/>
<dbReference type="EMBL" id="CP075864">
    <property type="protein sequence ID" value="QYS93232.1"/>
    <property type="molecule type" value="Genomic_DNA"/>
</dbReference>
<dbReference type="Proteomes" id="UP000826661">
    <property type="component" value="Chromosome I"/>
</dbReference>
<evidence type="ECO:0000313" key="1">
    <source>
        <dbReference type="EMBL" id="QYS93232.1"/>
    </source>
</evidence>
<accession>A0A8G0KZY5</accession>
<evidence type="ECO:0000313" key="2">
    <source>
        <dbReference type="Proteomes" id="UP000826661"/>
    </source>
</evidence>
<gene>
    <name evidence="1" type="ORF">H0G86_000618</name>
</gene>
<keyword evidence="2" id="KW-1185">Reference proteome</keyword>